<keyword evidence="15" id="KW-1185">Reference proteome</keyword>
<dbReference type="InterPro" id="IPR006447">
    <property type="entry name" value="Myb_dom_plants"/>
</dbReference>
<feature type="compositionally biased region" description="Basic residues" evidence="10">
    <location>
        <begin position="65"/>
        <end position="79"/>
    </location>
</feature>
<evidence type="ECO:0000259" key="11">
    <source>
        <dbReference type="PROSITE" id="PS50090"/>
    </source>
</evidence>
<dbReference type="GO" id="GO:0008237">
    <property type="term" value="F:metallopeptidase activity"/>
    <property type="evidence" value="ECO:0007669"/>
    <property type="project" value="UniProtKB-KW"/>
</dbReference>
<dbReference type="Gene3D" id="1.10.10.60">
    <property type="entry name" value="Homeodomain-like"/>
    <property type="match status" value="1"/>
</dbReference>
<keyword evidence="1" id="KW-0645">Protease</keyword>
<evidence type="ECO:0000313" key="14">
    <source>
        <dbReference type="EMBL" id="KAK4522995.1"/>
    </source>
</evidence>
<keyword evidence="3" id="KW-0378">Hydrolase</keyword>
<evidence type="ECO:0000256" key="8">
    <source>
        <dbReference type="ARBA" id="ARBA00023163"/>
    </source>
</evidence>
<keyword evidence="9" id="KW-0539">Nucleus</keyword>
<keyword evidence="2" id="KW-0479">Metal-binding</keyword>
<comment type="caution">
    <text evidence="14">The sequence shown here is derived from an EMBL/GenBank/DDBJ whole genome shotgun (WGS) entry which is preliminary data.</text>
</comment>
<dbReference type="InterPro" id="IPR017884">
    <property type="entry name" value="SANT_dom"/>
</dbReference>
<dbReference type="PANTHER" id="PTHR12802:SF155">
    <property type="entry name" value="DEUBIQUITINASE MYSM1"/>
    <property type="match status" value="1"/>
</dbReference>
<dbReference type="PROSITE" id="PS51294">
    <property type="entry name" value="HTH_MYB"/>
    <property type="match status" value="1"/>
</dbReference>
<name>A0AAV9I7Y3_9RHOD</name>
<feature type="region of interest" description="Disordered" evidence="10">
    <location>
        <begin position="137"/>
        <end position="166"/>
    </location>
</feature>
<evidence type="ECO:0000256" key="3">
    <source>
        <dbReference type="ARBA" id="ARBA00022801"/>
    </source>
</evidence>
<dbReference type="Proteomes" id="UP001300502">
    <property type="component" value="Unassembled WGS sequence"/>
</dbReference>
<evidence type="ECO:0000256" key="1">
    <source>
        <dbReference type="ARBA" id="ARBA00022670"/>
    </source>
</evidence>
<gene>
    <name evidence="14" type="ORF">GAYE_PCTG33G0885</name>
</gene>
<dbReference type="GO" id="GO:0006508">
    <property type="term" value="P:proteolysis"/>
    <property type="evidence" value="ECO:0007669"/>
    <property type="project" value="UniProtKB-KW"/>
</dbReference>
<evidence type="ECO:0000256" key="10">
    <source>
        <dbReference type="SAM" id="MobiDB-lite"/>
    </source>
</evidence>
<keyword evidence="7" id="KW-0238">DNA-binding</keyword>
<dbReference type="GO" id="GO:0003677">
    <property type="term" value="F:DNA binding"/>
    <property type="evidence" value="ECO:0007669"/>
    <property type="project" value="UniProtKB-KW"/>
</dbReference>
<evidence type="ECO:0000259" key="12">
    <source>
        <dbReference type="PROSITE" id="PS51293"/>
    </source>
</evidence>
<dbReference type="CDD" id="cd00167">
    <property type="entry name" value="SANT"/>
    <property type="match status" value="1"/>
</dbReference>
<keyword evidence="6" id="KW-0482">Metalloprotease</keyword>
<feature type="domain" description="Myb-like" evidence="11">
    <location>
        <begin position="77"/>
        <end position="127"/>
    </location>
</feature>
<keyword evidence="5" id="KW-0805">Transcription regulation</keyword>
<dbReference type="InterPro" id="IPR017930">
    <property type="entry name" value="Myb_dom"/>
</dbReference>
<evidence type="ECO:0000313" key="15">
    <source>
        <dbReference type="Proteomes" id="UP001300502"/>
    </source>
</evidence>
<feature type="region of interest" description="Disordered" evidence="10">
    <location>
        <begin position="26"/>
        <end position="89"/>
    </location>
</feature>
<dbReference type="Pfam" id="PF00249">
    <property type="entry name" value="Myb_DNA-binding"/>
    <property type="match status" value="1"/>
</dbReference>
<dbReference type="SMART" id="SM00717">
    <property type="entry name" value="SANT"/>
    <property type="match status" value="1"/>
</dbReference>
<feature type="compositionally biased region" description="Basic and acidic residues" evidence="10">
    <location>
        <begin position="80"/>
        <end position="89"/>
    </location>
</feature>
<keyword evidence="4" id="KW-0862">Zinc</keyword>
<protein>
    <submittedName>
        <fullName evidence="14">Uncharacterized protein</fullName>
    </submittedName>
</protein>
<dbReference type="InterPro" id="IPR001005">
    <property type="entry name" value="SANT/Myb"/>
</dbReference>
<dbReference type="PANTHER" id="PTHR12802">
    <property type="entry name" value="SWI/SNF COMPLEX-RELATED"/>
    <property type="match status" value="1"/>
</dbReference>
<proteinExistence type="predicted"/>
<evidence type="ECO:0000256" key="9">
    <source>
        <dbReference type="ARBA" id="ARBA00023242"/>
    </source>
</evidence>
<dbReference type="PROSITE" id="PS50090">
    <property type="entry name" value="MYB_LIKE"/>
    <property type="match status" value="1"/>
</dbReference>
<evidence type="ECO:0000259" key="13">
    <source>
        <dbReference type="PROSITE" id="PS51294"/>
    </source>
</evidence>
<dbReference type="InterPro" id="IPR009057">
    <property type="entry name" value="Homeodomain-like_sf"/>
</dbReference>
<evidence type="ECO:0000256" key="2">
    <source>
        <dbReference type="ARBA" id="ARBA00022723"/>
    </source>
</evidence>
<feature type="domain" description="SANT" evidence="12">
    <location>
        <begin position="80"/>
        <end position="131"/>
    </location>
</feature>
<feature type="compositionally biased region" description="Polar residues" evidence="10">
    <location>
        <begin position="26"/>
        <end position="46"/>
    </location>
</feature>
<keyword evidence="8" id="KW-0804">Transcription</keyword>
<evidence type="ECO:0000256" key="4">
    <source>
        <dbReference type="ARBA" id="ARBA00022833"/>
    </source>
</evidence>
<evidence type="ECO:0000256" key="7">
    <source>
        <dbReference type="ARBA" id="ARBA00023125"/>
    </source>
</evidence>
<evidence type="ECO:0000256" key="5">
    <source>
        <dbReference type="ARBA" id="ARBA00023015"/>
    </source>
</evidence>
<evidence type="ECO:0000256" key="6">
    <source>
        <dbReference type="ARBA" id="ARBA00023049"/>
    </source>
</evidence>
<accession>A0AAV9I7Y3</accession>
<feature type="domain" description="HTH myb-type" evidence="13">
    <location>
        <begin position="79"/>
        <end position="131"/>
    </location>
</feature>
<reference evidence="14 15" key="1">
    <citation type="submission" date="2022-07" db="EMBL/GenBank/DDBJ databases">
        <title>Genome-wide signatures of adaptation to extreme environments.</title>
        <authorList>
            <person name="Cho C.H."/>
            <person name="Yoon H.S."/>
        </authorList>
    </citation>
    <scope>NUCLEOTIDE SEQUENCE [LARGE SCALE GENOMIC DNA]</scope>
    <source>
        <strain evidence="14 15">108.79 E11</strain>
    </source>
</reference>
<dbReference type="EMBL" id="JANCYU010000010">
    <property type="protein sequence ID" value="KAK4522995.1"/>
    <property type="molecule type" value="Genomic_DNA"/>
</dbReference>
<dbReference type="PROSITE" id="PS51293">
    <property type="entry name" value="SANT"/>
    <property type="match status" value="1"/>
</dbReference>
<organism evidence="14 15">
    <name type="scientific">Galdieria yellowstonensis</name>
    <dbReference type="NCBI Taxonomy" id="3028027"/>
    <lineage>
        <taxon>Eukaryota</taxon>
        <taxon>Rhodophyta</taxon>
        <taxon>Bangiophyceae</taxon>
        <taxon>Galdieriales</taxon>
        <taxon>Galdieriaceae</taxon>
        <taxon>Galdieria</taxon>
    </lineage>
</organism>
<dbReference type="FunFam" id="1.10.10.60:FF:000151">
    <property type="entry name" value="histone H2A deubiquitinase MYSM1 isoform X2"/>
    <property type="match status" value="1"/>
</dbReference>
<sequence length="331" mass="37204">MEAPVYRNEGESKGNVELGKGIVTDTSWNLPLSSTGRPVSTSTVSDGSLKGSEAQPESSHSSSTIRRKQQGGRKPYQLKKTRESWTPEEHERFVEALRKYGRNWKKIRECVGGKDLFQIRSHAQKYFIKVQKYGIQETIPPPRPKRKSLKANPPEEIPRSKQESALVDSMEDGKHVGSHEEVFNGAFPKFKLSQAPSSVDSTKKSESGQVYLPYERENWNESESSKVGQVPEMSHDLGWRDMLSGPDFGKVYDMFARVCEDGDDEQVEERLKEGIQGLSVVDKELVCLLAKNMKANVSKDVFRNALMEVSQSSTMDGKTTSFHHCNEEAAN</sequence>
<dbReference type="SUPFAM" id="SSF46689">
    <property type="entry name" value="Homeodomain-like"/>
    <property type="match status" value="1"/>
</dbReference>
<dbReference type="GO" id="GO:0046872">
    <property type="term" value="F:metal ion binding"/>
    <property type="evidence" value="ECO:0007669"/>
    <property type="project" value="UniProtKB-KW"/>
</dbReference>
<dbReference type="AlphaFoldDB" id="A0AAV9I7Y3"/>
<dbReference type="NCBIfam" id="TIGR01557">
    <property type="entry name" value="myb_SHAQKYF"/>
    <property type="match status" value="1"/>
</dbReference>